<keyword evidence="3" id="KW-1185">Reference proteome</keyword>
<protein>
    <submittedName>
        <fullName evidence="2">Uncharacterized protein</fullName>
    </submittedName>
</protein>
<dbReference type="AlphaFoldDB" id="A0AAD7S0V2"/>
<organism evidence="2 3">
    <name type="scientific">Aldrovandia affinis</name>
    <dbReference type="NCBI Taxonomy" id="143900"/>
    <lineage>
        <taxon>Eukaryota</taxon>
        <taxon>Metazoa</taxon>
        <taxon>Chordata</taxon>
        <taxon>Craniata</taxon>
        <taxon>Vertebrata</taxon>
        <taxon>Euteleostomi</taxon>
        <taxon>Actinopterygii</taxon>
        <taxon>Neopterygii</taxon>
        <taxon>Teleostei</taxon>
        <taxon>Notacanthiformes</taxon>
        <taxon>Halosauridae</taxon>
        <taxon>Aldrovandia</taxon>
    </lineage>
</organism>
<reference evidence="2" key="1">
    <citation type="journal article" date="2023" name="Science">
        <title>Genome structures resolve the early diversification of teleost fishes.</title>
        <authorList>
            <person name="Parey E."/>
            <person name="Louis A."/>
            <person name="Montfort J."/>
            <person name="Bouchez O."/>
            <person name="Roques C."/>
            <person name="Iampietro C."/>
            <person name="Lluch J."/>
            <person name="Castinel A."/>
            <person name="Donnadieu C."/>
            <person name="Desvignes T."/>
            <person name="Floi Bucao C."/>
            <person name="Jouanno E."/>
            <person name="Wen M."/>
            <person name="Mejri S."/>
            <person name="Dirks R."/>
            <person name="Jansen H."/>
            <person name="Henkel C."/>
            <person name="Chen W.J."/>
            <person name="Zahm M."/>
            <person name="Cabau C."/>
            <person name="Klopp C."/>
            <person name="Thompson A.W."/>
            <person name="Robinson-Rechavi M."/>
            <person name="Braasch I."/>
            <person name="Lecointre G."/>
            <person name="Bobe J."/>
            <person name="Postlethwait J.H."/>
            <person name="Berthelot C."/>
            <person name="Roest Crollius H."/>
            <person name="Guiguen Y."/>
        </authorList>
    </citation>
    <scope>NUCLEOTIDE SEQUENCE</scope>
    <source>
        <strain evidence="2">NC1722</strain>
    </source>
</reference>
<evidence type="ECO:0000256" key="1">
    <source>
        <dbReference type="SAM" id="MobiDB-lite"/>
    </source>
</evidence>
<dbReference type="EMBL" id="JAINUG010000132">
    <property type="protein sequence ID" value="KAJ8393904.1"/>
    <property type="molecule type" value="Genomic_DNA"/>
</dbReference>
<dbReference type="Proteomes" id="UP001221898">
    <property type="component" value="Unassembled WGS sequence"/>
</dbReference>
<sequence length="191" mass="20682">MAAHQAGAVLWVRAQSAALRAAIAQGGHIEIPSLDLFEGLRKQRAPPFTSAAEHSILPHGRRFEKHSAEERDSREQGDAGAPEAGGSTDRQHFPGRGINVHASPVPDGAPRVAPERRLKKRAVANEAALPIGRREAFSRGDVAPPSSRPLKIEGEGTSDESTFCRPQDKCRREKCNPSRSFDFPLCPVSID</sequence>
<evidence type="ECO:0000313" key="2">
    <source>
        <dbReference type="EMBL" id="KAJ8393904.1"/>
    </source>
</evidence>
<feature type="region of interest" description="Disordered" evidence="1">
    <location>
        <begin position="47"/>
        <end position="115"/>
    </location>
</feature>
<proteinExistence type="predicted"/>
<accession>A0AAD7S0V2</accession>
<feature type="region of interest" description="Disordered" evidence="1">
    <location>
        <begin position="136"/>
        <end position="164"/>
    </location>
</feature>
<name>A0AAD7S0V2_9TELE</name>
<comment type="caution">
    <text evidence="2">The sequence shown here is derived from an EMBL/GenBank/DDBJ whole genome shotgun (WGS) entry which is preliminary data.</text>
</comment>
<feature type="compositionally biased region" description="Basic and acidic residues" evidence="1">
    <location>
        <begin position="65"/>
        <end position="77"/>
    </location>
</feature>
<gene>
    <name evidence="2" type="ORF">AAFF_G00056330</name>
</gene>
<evidence type="ECO:0000313" key="3">
    <source>
        <dbReference type="Proteomes" id="UP001221898"/>
    </source>
</evidence>